<dbReference type="Proteomes" id="UP000255277">
    <property type="component" value="Unassembled WGS sequence"/>
</dbReference>
<gene>
    <name evidence="1" type="ORF">NCTC12195_01082</name>
</gene>
<accession>A0A380FBR2</accession>
<evidence type="ECO:0000313" key="1">
    <source>
        <dbReference type="EMBL" id="SUM31647.1"/>
    </source>
</evidence>
<evidence type="ECO:0000313" key="2">
    <source>
        <dbReference type="Proteomes" id="UP000255277"/>
    </source>
</evidence>
<dbReference type="EMBL" id="UHDK01000001">
    <property type="protein sequence ID" value="SUM31647.1"/>
    <property type="molecule type" value="Genomic_DNA"/>
</dbReference>
<protein>
    <submittedName>
        <fullName evidence="1">Uncharacterized protein</fullName>
    </submittedName>
</protein>
<proteinExistence type="predicted"/>
<name>A0A380FBR2_STAGA</name>
<dbReference type="AlphaFoldDB" id="A0A380FBR2"/>
<reference evidence="1 2" key="1">
    <citation type="submission" date="2018-06" db="EMBL/GenBank/DDBJ databases">
        <authorList>
            <consortium name="Pathogen Informatics"/>
            <person name="Doyle S."/>
        </authorList>
    </citation>
    <scope>NUCLEOTIDE SEQUENCE [LARGE SCALE GENOMIC DNA]</scope>
    <source>
        <strain evidence="1 2">NCTC12195</strain>
    </source>
</reference>
<organism evidence="1 2">
    <name type="scientific">Staphylococcus gallinarum</name>
    <dbReference type="NCBI Taxonomy" id="1293"/>
    <lineage>
        <taxon>Bacteria</taxon>
        <taxon>Bacillati</taxon>
        <taxon>Bacillota</taxon>
        <taxon>Bacilli</taxon>
        <taxon>Bacillales</taxon>
        <taxon>Staphylococcaceae</taxon>
        <taxon>Staphylococcus</taxon>
    </lineage>
</organism>
<sequence>MNQTFDLKAKIVSTKKTLPKKQQKAMRLHFETL</sequence>